<proteinExistence type="predicted"/>
<name>A0A8S5LGH1_9CAUD</name>
<protein>
    <submittedName>
        <fullName evidence="1">Uncharacterized protein</fullName>
    </submittedName>
</protein>
<dbReference type="EMBL" id="BK014716">
    <property type="protein sequence ID" value="DAD69173.1"/>
    <property type="molecule type" value="Genomic_DNA"/>
</dbReference>
<organism evidence="1">
    <name type="scientific">Siphoviridae sp. ct5tj9</name>
    <dbReference type="NCBI Taxonomy" id="2823564"/>
    <lineage>
        <taxon>Viruses</taxon>
        <taxon>Duplodnaviria</taxon>
        <taxon>Heunggongvirae</taxon>
        <taxon>Uroviricota</taxon>
        <taxon>Caudoviricetes</taxon>
    </lineage>
</organism>
<sequence>MRHKSKTCSLEAKFPLLAIMLLQLSSMQPLL</sequence>
<reference evidence="1" key="1">
    <citation type="journal article" date="2021" name="Proc. Natl. Acad. Sci. U.S.A.">
        <title>A Catalog of Tens of Thousands of Viruses from Human Metagenomes Reveals Hidden Associations with Chronic Diseases.</title>
        <authorList>
            <person name="Tisza M.J."/>
            <person name="Buck C.B."/>
        </authorList>
    </citation>
    <scope>NUCLEOTIDE SEQUENCE</scope>
    <source>
        <strain evidence="1">Ct5tj9</strain>
    </source>
</reference>
<accession>A0A8S5LGH1</accession>
<evidence type="ECO:0000313" key="1">
    <source>
        <dbReference type="EMBL" id="DAD69173.1"/>
    </source>
</evidence>